<keyword evidence="7" id="KW-1185">Reference proteome</keyword>
<evidence type="ECO:0000313" key="7">
    <source>
        <dbReference type="Proteomes" id="UP000663880"/>
    </source>
</evidence>
<dbReference type="GO" id="GO:0016616">
    <property type="term" value="F:oxidoreductase activity, acting on the CH-OH group of donors, NAD or NADP as acceptor"/>
    <property type="evidence" value="ECO:0007669"/>
    <property type="project" value="UniProtKB-ARBA"/>
</dbReference>
<dbReference type="PROSITE" id="PS00062">
    <property type="entry name" value="ALDOKETO_REDUCTASE_2"/>
    <property type="match status" value="1"/>
</dbReference>
<dbReference type="InterPro" id="IPR044488">
    <property type="entry name" value="AKR2E"/>
</dbReference>
<dbReference type="Proteomes" id="UP000663880">
    <property type="component" value="Unassembled WGS sequence"/>
</dbReference>
<dbReference type="Pfam" id="PF00248">
    <property type="entry name" value="Aldo_ket_red"/>
    <property type="match status" value="1"/>
</dbReference>
<dbReference type="PANTHER" id="PTHR11732">
    <property type="entry name" value="ALDO/KETO REDUCTASE"/>
    <property type="match status" value="1"/>
</dbReference>
<dbReference type="AlphaFoldDB" id="A0A821VXX7"/>
<gene>
    <name evidence="6" type="ORF">PMACD_LOCUS12607</name>
</gene>
<protein>
    <recommendedName>
        <fullName evidence="5">NADP-dependent oxidoreductase domain-containing protein</fullName>
    </recommendedName>
</protein>
<dbReference type="CDD" id="cd19116">
    <property type="entry name" value="AKR_AKR2E1-5"/>
    <property type="match status" value="1"/>
</dbReference>
<sequence length="335" mass="37885">MEIADHLELLGVTLSADLNFGRFIHSKAQVVSVDGCKIKLNDGNEIPNFAFGTYSLKTPTQSIGRAIEAGYRLIDTAALYANEEEIGKGIRDVIERGIVTRAELFISGKLPNSNHSKEQVIPALKLSLRKLGLEYLDMYLIHTPMATTGEGENICLDYVETWREMETAQKLGLARSIGVSNFNSKQINRILTLCDIPPAVNEIEVNPTYPNLALVAFCKVNNIAVMAYSPFGYMVPRRIDLEDFSPPRFDDPYLVKLANKYGKKTSQIAMRYLIDRNLIPIPRSDNPTHIQENIDVYDFKLTTKEISTINTYDINTKVYEFGFLRNNVFYSFYQS</sequence>
<evidence type="ECO:0000259" key="5">
    <source>
        <dbReference type="Pfam" id="PF00248"/>
    </source>
</evidence>
<dbReference type="Gene3D" id="3.20.20.100">
    <property type="entry name" value="NADP-dependent oxidoreductase domain"/>
    <property type="match status" value="1"/>
</dbReference>
<feature type="active site" description="Proton donor" evidence="2">
    <location>
        <position position="80"/>
    </location>
</feature>
<dbReference type="PROSITE" id="PS00798">
    <property type="entry name" value="ALDOKETO_REDUCTASE_1"/>
    <property type="match status" value="1"/>
</dbReference>
<dbReference type="FunFam" id="3.20.20.100:FF:000002">
    <property type="entry name" value="2,5-diketo-D-gluconic acid reductase A"/>
    <property type="match status" value="1"/>
</dbReference>
<organism evidence="6 7">
    <name type="scientific">Pieris macdunnoughi</name>
    <dbReference type="NCBI Taxonomy" id="345717"/>
    <lineage>
        <taxon>Eukaryota</taxon>
        <taxon>Metazoa</taxon>
        <taxon>Ecdysozoa</taxon>
        <taxon>Arthropoda</taxon>
        <taxon>Hexapoda</taxon>
        <taxon>Insecta</taxon>
        <taxon>Pterygota</taxon>
        <taxon>Neoptera</taxon>
        <taxon>Endopterygota</taxon>
        <taxon>Lepidoptera</taxon>
        <taxon>Glossata</taxon>
        <taxon>Ditrysia</taxon>
        <taxon>Papilionoidea</taxon>
        <taxon>Pieridae</taxon>
        <taxon>Pierinae</taxon>
        <taxon>Pieris</taxon>
    </lineage>
</organism>
<dbReference type="InterPro" id="IPR036812">
    <property type="entry name" value="NAD(P)_OxRdtase_dom_sf"/>
</dbReference>
<dbReference type="InterPro" id="IPR023210">
    <property type="entry name" value="NADP_OxRdtase_dom"/>
</dbReference>
<feature type="domain" description="NADP-dependent oxidoreductase" evidence="5">
    <location>
        <begin position="63"/>
        <end position="311"/>
    </location>
</feature>
<name>A0A821VXX7_9NEOP</name>
<feature type="binding site" evidence="3">
    <location>
        <position position="142"/>
    </location>
    <ligand>
        <name>substrate</name>
    </ligand>
</feature>
<dbReference type="OrthoDB" id="416253at2759"/>
<accession>A0A821VXX7</accession>
<dbReference type="SUPFAM" id="SSF51430">
    <property type="entry name" value="NAD(P)-linked oxidoreductase"/>
    <property type="match status" value="1"/>
</dbReference>
<comment type="caution">
    <text evidence="6">The sequence shown here is derived from an EMBL/GenBank/DDBJ whole genome shotgun (WGS) entry which is preliminary data.</text>
</comment>
<evidence type="ECO:0000256" key="1">
    <source>
        <dbReference type="ARBA" id="ARBA00023002"/>
    </source>
</evidence>
<evidence type="ECO:0000256" key="2">
    <source>
        <dbReference type="PIRSR" id="PIRSR000097-1"/>
    </source>
</evidence>
<evidence type="ECO:0000313" key="6">
    <source>
        <dbReference type="EMBL" id="CAF4916238.1"/>
    </source>
</evidence>
<dbReference type="InterPro" id="IPR018170">
    <property type="entry name" value="Aldo/ket_reductase_CS"/>
</dbReference>
<evidence type="ECO:0000256" key="4">
    <source>
        <dbReference type="PIRSR" id="PIRSR000097-3"/>
    </source>
</evidence>
<dbReference type="PIRSF" id="PIRSF000097">
    <property type="entry name" value="AKR"/>
    <property type="match status" value="1"/>
</dbReference>
<dbReference type="PRINTS" id="PR00069">
    <property type="entry name" value="ALDKETRDTASE"/>
</dbReference>
<dbReference type="EMBL" id="CAJOBZ010000050">
    <property type="protein sequence ID" value="CAF4916238.1"/>
    <property type="molecule type" value="Genomic_DNA"/>
</dbReference>
<feature type="site" description="Lowers pKa of active site Tyr" evidence="4">
    <location>
        <position position="109"/>
    </location>
</feature>
<dbReference type="InterPro" id="IPR020471">
    <property type="entry name" value="AKR"/>
</dbReference>
<reference evidence="6" key="1">
    <citation type="submission" date="2021-02" db="EMBL/GenBank/DDBJ databases">
        <authorList>
            <person name="Steward A R."/>
        </authorList>
    </citation>
    <scope>NUCLEOTIDE SEQUENCE</scope>
</reference>
<evidence type="ECO:0000256" key="3">
    <source>
        <dbReference type="PIRSR" id="PIRSR000097-2"/>
    </source>
</evidence>
<keyword evidence="1" id="KW-0560">Oxidoreductase</keyword>
<proteinExistence type="predicted"/>